<dbReference type="CDD" id="cd00009">
    <property type="entry name" value="AAA"/>
    <property type="match status" value="1"/>
</dbReference>
<reference evidence="7" key="1">
    <citation type="submission" date="2018-05" db="EMBL/GenBank/DDBJ databases">
        <authorList>
            <person name="Lanie J.A."/>
            <person name="Ng W.-L."/>
            <person name="Kazmierczak K.M."/>
            <person name="Andrzejewski T.M."/>
            <person name="Davidsen T.M."/>
            <person name="Wayne K.J."/>
            <person name="Tettelin H."/>
            <person name="Glass J.I."/>
            <person name="Rusch D."/>
            <person name="Podicherti R."/>
            <person name="Tsui H.-C.T."/>
            <person name="Winkler M.E."/>
        </authorList>
    </citation>
    <scope>NUCLEOTIDE SEQUENCE</scope>
</reference>
<accession>A0A381Y992</accession>
<keyword evidence="2" id="KW-0547">Nucleotide-binding</keyword>
<proteinExistence type="inferred from homology"/>
<dbReference type="PANTHER" id="PTHR42759">
    <property type="entry name" value="MOXR FAMILY PROTEIN"/>
    <property type="match status" value="1"/>
</dbReference>
<dbReference type="InterPro" id="IPR027417">
    <property type="entry name" value="P-loop_NTPase"/>
</dbReference>
<dbReference type="AlphaFoldDB" id="A0A381Y992"/>
<dbReference type="SUPFAM" id="SSF52540">
    <property type="entry name" value="P-loop containing nucleoside triphosphate hydrolases"/>
    <property type="match status" value="1"/>
</dbReference>
<dbReference type="Pfam" id="PF08406">
    <property type="entry name" value="CbbQ_C"/>
    <property type="match status" value="1"/>
</dbReference>
<evidence type="ECO:0000256" key="3">
    <source>
        <dbReference type="ARBA" id="ARBA00022840"/>
    </source>
</evidence>
<name>A0A381Y992_9ZZZZ</name>
<dbReference type="Pfam" id="PF07728">
    <property type="entry name" value="AAA_5"/>
    <property type="match status" value="1"/>
</dbReference>
<dbReference type="GO" id="GO:0005524">
    <property type="term" value="F:ATP binding"/>
    <property type="evidence" value="ECO:0007669"/>
    <property type="project" value="UniProtKB-KW"/>
</dbReference>
<evidence type="ECO:0000256" key="4">
    <source>
        <dbReference type="SAM" id="MobiDB-lite"/>
    </source>
</evidence>
<dbReference type="Gene3D" id="3.40.50.300">
    <property type="entry name" value="P-loop containing nucleotide triphosphate hydrolases"/>
    <property type="match status" value="1"/>
</dbReference>
<evidence type="ECO:0000256" key="2">
    <source>
        <dbReference type="ARBA" id="ARBA00022741"/>
    </source>
</evidence>
<feature type="domain" description="CbbQ/NirQ/NorQ C-terminal" evidence="6">
    <location>
        <begin position="293"/>
        <end position="353"/>
    </location>
</feature>
<dbReference type="InterPro" id="IPR013615">
    <property type="entry name" value="CbbQ_C"/>
</dbReference>
<feature type="domain" description="ATPase dynein-related AAA" evidence="5">
    <location>
        <begin position="132"/>
        <end position="258"/>
    </location>
</feature>
<feature type="region of interest" description="Disordered" evidence="4">
    <location>
        <begin position="379"/>
        <end position="415"/>
    </location>
</feature>
<organism evidence="7">
    <name type="scientific">marine metagenome</name>
    <dbReference type="NCBI Taxonomy" id="408172"/>
    <lineage>
        <taxon>unclassified sequences</taxon>
        <taxon>metagenomes</taxon>
        <taxon>ecological metagenomes</taxon>
    </lineage>
</organism>
<sequence>MMKGRENTMLNQKQIDFVKHAKKLFPNKVELTLADLVLANKEFGHKYEPQWLTKNKNLKIDRGLFRLPNIDDKVEETKVSKTETVKENKVSEAAYIVSSLTGDIVPKKDSVFVSFGSYPDLKSIVKSRMFYPVFITGLSGNGKTMGVTQACAENRREMIRVNVTIETDEDDLLGGYRLREGQTVWQNGPVIEAMERGAILLLDEIDLASNKIMCLQPILEGSGIFVKKINKFVKPADGFNVIATANTKGQGSEDGKFIGTNVLNEAFLERFPITFEQKYPSVKIEEKILIKTLERSGKKDKDFCKKLVTWADVIRKTFFDGGVDEIISTRRLVHIVQAFTIFKDKIKAIEVCTNRFDEDTKNSFVELYSKVDGGATAETIAEDQRKQEVADQVKEEESDSKDDAAESDNDTSAHI</sequence>
<evidence type="ECO:0000313" key="7">
    <source>
        <dbReference type="EMBL" id="SVA73053.1"/>
    </source>
</evidence>
<evidence type="ECO:0000259" key="6">
    <source>
        <dbReference type="Pfam" id="PF08406"/>
    </source>
</evidence>
<dbReference type="InterPro" id="IPR011704">
    <property type="entry name" value="ATPase_dyneun-rel_AAA"/>
</dbReference>
<evidence type="ECO:0008006" key="8">
    <source>
        <dbReference type="Google" id="ProtNLM"/>
    </source>
</evidence>
<protein>
    <recommendedName>
        <fullName evidence="8">ATPase dynein-related AAA domain-containing protein</fullName>
    </recommendedName>
</protein>
<evidence type="ECO:0000259" key="5">
    <source>
        <dbReference type="Pfam" id="PF07728"/>
    </source>
</evidence>
<dbReference type="PANTHER" id="PTHR42759:SF1">
    <property type="entry name" value="MAGNESIUM-CHELATASE SUBUNIT CHLD"/>
    <property type="match status" value="1"/>
</dbReference>
<evidence type="ECO:0000256" key="1">
    <source>
        <dbReference type="ARBA" id="ARBA00009417"/>
    </source>
</evidence>
<keyword evidence="3" id="KW-0067">ATP-binding</keyword>
<feature type="compositionally biased region" description="Basic and acidic residues" evidence="4">
    <location>
        <begin position="382"/>
        <end position="395"/>
    </location>
</feature>
<gene>
    <name evidence="7" type="ORF">METZ01_LOCUS125907</name>
</gene>
<dbReference type="InterPro" id="IPR050764">
    <property type="entry name" value="CbbQ/NirQ/NorQ/GpvN"/>
</dbReference>
<feature type="compositionally biased region" description="Acidic residues" evidence="4">
    <location>
        <begin position="396"/>
        <end position="409"/>
    </location>
</feature>
<dbReference type="EMBL" id="UINC01017582">
    <property type="protein sequence ID" value="SVA73053.1"/>
    <property type="molecule type" value="Genomic_DNA"/>
</dbReference>
<comment type="similarity">
    <text evidence="1">Belongs to the CbbQ/NirQ/NorQ/GpvN family.</text>
</comment>
<dbReference type="GO" id="GO:0016887">
    <property type="term" value="F:ATP hydrolysis activity"/>
    <property type="evidence" value="ECO:0007669"/>
    <property type="project" value="InterPro"/>
</dbReference>